<protein>
    <submittedName>
        <fullName evidence="6">Stage V sporulation protein D</fullName>
    </submittedName>
</protein>
<dbReference type="PROSITE" id="PS51178">
    <property type="entry name" value="PASTA"/>
    <property type="match status" value="2"/>
</dbReference>
<dbReference type="InterPro" id="IPR005543">
    <property type="entry name" value="PASTA_dom"/>
</dbReference>
<dbReference type="EMBL" id="LYVF01000069">
    <property type="protein sequence ID" value="OAT85195.1"/>
    <property type="molecule type" value="Genomic_DNA"/>
</dbReference>
<dbReference type="Gene3D" id="3.90.1310.10">
    <property type="entry name" value="Penicillin-binding protein 2a (Domain 2)"/>
    <property type="match status" value="1"/>
</dbReference>
<dbReference type="OrthoDB" id="9804124at2"/>
<dbReference type="InterPro" id="IPR036138">
    <property type="entry name" value="PBP_dimer_sf"/>
</dbReference>
<dbReference type="Pfam" id="PF03793">
    <property type="entry name" value="PASTA"/>
    <property type="match status" value="1"/>
</dbReference>
<evidence type="ECO:0000256" key="3">
    <source>
        <dbReference type="ARBA" id="ARBA00023136"/>
    </source>
</evidence>
<dbReference type="Gene3D" id="3.40.710.10">
    <property type="entry name" value="DD-peptidase/beta-lactamase superfamily"/>
    <property type="match status" value="1"/>
</dbReference>
<reference evidence="6 7" key="1">
    <citation type="submission" date="2016-04" db="EMBL/GenBank/DDBJ databases">
        <authorList>
            <person name="Evans L.H."/>
            <person name="Alamgir A."/>
            <person name="Owens N."/>
            <person name="Weber N.D."/>
            <person name="Virtaneva K."/>
            <person name="Barbian K."/>
            <person name="Babar A."/>
            <person name="Rosenke K."/>
        </authorList>
    </citation>
    <scope>NUCLEOTIDE SEQUENCE [LARGE SCALE GENOMIC DNA]</scope>
    <source>
        <strain evidence="6 7">LMa1</strain>
    </source>
</reference>
<evidence type="ECO:0000259" key="5">
    <source>
        <dbReference type="PROSITE" id="PS51178"/>
    </source>
</evidence>
<evidence type="ECO:0000313" key="7">
    <source>
        <dbReference type="Proteomes" id="UP000078532"/>
    </source>
</evidence>
<dbReference type="PANTHER" id="PTHR30627:SF1">
    <property type="entry name" value="PEPTIDOGLYCAN D,D-TRANSPEPTIDASE FTSI"/>
    <property type="match status" value="1"/>
</dbReference>
<comment type="similarity">
    <text evidence="2">Belongs to the transpeptidase family.</text>
</comment>
<comment type="caution">
    <text evidence="6">The sequence shown here is derived from an EMBL/GenBank/DDBJ whole genome shotgun (WGS) entry which is preliminary data.</text>
</comment>
<dbReference type="GO" id="GO:0008658">
    <property type="term" value="F:penicillin binding"/>
    <property type="evidence" value="ECO:0007669"/>
    <property type="project" value="InterPro"/>
</dbReference>
<dbReference type="STRING" id="1838280.A6M21_06505"/>
<dbReference type="GO" id="GO:0005886">
    <property type="term" value="C:plasma membrane"/>
    <property type="evidence" value="ECO:0007669"/>
    <property type="project" value="TreeGrafter"/>
</dbReference>
<proteinExistence type="inferred from homology"/>
<keyword evidence="3" id="KW-0472">Membrane</keyword>
<dbReference type="Gene3D" id="3.30.10.20">
    <property type="match status" value="1"/>
</dbReference>
<dbReference type="InterPro" id="IPR005311">
    <property type="entry name" value="PBP_dimer"/>
</dbReference>
<evidence type="ECO:0000256" key="4">
    <source>
        <dbReference type="SAM" id="MobiDB-lite"/>
    </source>
</evidence>
<dbReference type="Pfam" id="PF00905">
    <property type="entry name" value="Transpeptidase"/>
    <property type="match status" value="1"/>
</dbReference>
<evidence type="ECO:0000313" key="6">
    <source>
        <dbReference type="EMBL" id="OAT85195.1"/>
    </source>
</evidence>
<dbReference type="SUPFAM" id="SSF56601">
    <property type="entry name" value="beta-lactamase/transpeptidase-like"/>
    <property type="match status" value="1"/>
</dbReference>
<organism evidence="6 7">
    <name type="scientific">Desulfotomaculum copahuensis</name>
    <dbReference type="NCBI Taxonomy" id="1838280"/>
    <lineage>
        <taxon>Bacteria</taxon>
        <taxon>Bacillati</taxon>
        <taxon>Bacillota</taxon>
        <taxon>Clostridia</taxon>
        <taxon>Eubacteriales</taxon>
        <taxon>Desulfotomaculaceae</taxon>
        <taxon>Desulfotomaculum</taxon>
    </lineage>
</organism>
<accession>A0A1B7LGG8</accession>
<feature type="domain" description="PASTA" evidence="5">
    <location>
        <begin position="576"/>
        <end position="636"/>
    </location>
</feature>
<dbReference type="SMART" id="SM00740">
    <property type="entry name" value="PASTA"/>
    <property type="match status" value="2"/>
</dbReference>
<evidence type="ECO:0000256" key="2">
    <source>
        <dbReference type="ARBA" id="ARBA00007171"/>
    </source>
</evidence>
<dbReference type="Pfam" id="PF03717">
    <property type="entry name" value="PBP_dimer"/>
    <property type="match status" value="1"/>
</dbReference>
<feature type="domain" description="PASTA" evidence="5">
    <location>
        <begin position="637"/>
        <end position="696"/>
    </location>
</feature>
<dbReference type="SUPFAM" id="SSF56519">
    <property type="entry name" value="Penicillin binding protein dimerisation domain"/>
    <property type="match status" value="1"/>
</dbReference>
<dbReference type="SUPFAM" id="SSF54184">
    <property type="entry name" value="Penicillin-binding protein 2x (pbp-2x), c-terminal domain"/>
    <property type="match status" value="1"/>
</dbReference>
<dbReference type="CDD" id="cd06575">
    <property type="entry name" value="PASTA_Pbp2x-like_2"/>
    <property type="match status" value="1"/>
</dbReference>
<name>A0A1B7LGG8_9FIRM</name>
<feature type="region of interest" description="Disordered" evidence="4">
    <location>
        <begin position="678"/>
        <end position="698"/>
    </location>
</feature>
<dbReference type="InterPro" id="IPR050515">
    <property type="entry name" value="Beta-lactam/transpept"/>
</dbReference>
<dbReference type="InterPro" id="IPR001460">
    <property type="entry name" value="PCN-bd_Tpept"/>
</dbReference>
<dbReference type="RefSeq" id="WP_066666935.1">
    <property type="nucleotide sequence ID" value="NZ_LYVF01000069.1"/>
</dbReference>
<sequence>MLRVNPVPKRLCLLTLLAVFLFLLLILRLFWVQIVWGGELRREAEQIQTRSVTLQPQRGNIYDRNHQLLVTSVPCYTVYANPVLIKDPATVAGKIAPLLKIKTSDLIKELGDKKNFCWLKYHVDYNTGEEIRRMHLTGIGLVDSSRRAYPQGDLAASLLGFTGNDNQGLEGVEKSYNRELAGTPGEMTFQIDATGQELLPDSRIITPVRPGEQLVLSLDETIQFYVERELQKIVSAYQPKQALILVMNPDTGGVLAMGSTPGFDPARWQAYPSSVWAENPATFFTYEPGSVFKLFVTAAALGGGAVQPGDYFNDPGYIKIQGRTIRDAERKDFGPVTFAKGLADSLNVVFSQVAQQVGAQNLYKYIHAFGFGAPTGIDLPGDEPGVIIPEKNVTPLNLAEMSFGQSISVTPVQLLTAACAIANGGKLLKPHVVRAIEDASGKIIHTIQPQVERQVISPELAREITGLMEKVVQKGTGQNAAVNGYSVAGKTGTAQIPGPGGYLPGKFISSFIGFAPADNPRVAVLVMVDEPHKQYYGGTVAAPVFSDLAGKILRYWNVPVEQPPPGNAAGNNTSYAASATTIPDVVGFPVPDARWWLGEHGLQCWAPGSTGVVAAQQPGSGCRPKPGTVVDLKIAPASRRLKLPDLTGLTIKKAGSILAGLGLKIKATGSGIAVKQSPAPGAAASRGSTVSVDFKAPA</sequence>
<dbReference type="PANTHER" id="PTHR30627">
    <property type="entry name" value="PEPTIDOGLYCAN D,D-TRANSPEPTIDASE"/>
    <property type="match status" value="1"/>
</dbReference>
<feature type="compositionally biased region" description="Low complexity" evidence="4">
    <location>
        <begin position="678"/>
        <end position="688"/>
    </location>
</feature>
<comment type="subcellular location">
    <subcellularLocation>
        <location evidence="1">Membrane</location>
    </subcellularLocation>
</comment>
<dbReference type="CDD" id="cd06577">
    <property type="entry name" value="PASTA_pknB"/>
    <property type="match status" value="1"/>
</dbReference>
<dbReference type="AlphaFoldDB" id="A0A1B7LGG8"/>
<gene>
    <name evidence="6" type="ORF">A6M21_06505</name>
</gene>
<keyword evidence="7" id="KW-1185">Reference proteome</keyword>
<dbReference type="InterPro" id="IPR012338">
    <property type="entry name" value="Beta-lactam/transpept-like"/>
</dbReference>
<dbReference type="Gene3D" id="3.30.450.330">
    <property type="match status" value="1"/>
</dbReference>
<dbReference type="Proteomes" id="UP000078532">
    <property type="component" value="Unassembled WGS sequence"/>
</dbReference>
<dbReference type="GO" id="GO:0071555">
    <property type="term" value="P:cell wall organization"/>
    <property type="evidence" value="ECO:0007669"/>
    <property type="project" value="TreeGrafter"/>
</dbReference>
<evidence type="ECO:0000256" key="1">
    <source>
        <dbReference type="ARBA" id="ARBA00004370"/>
    </source>
</evidence>